<dbReference type="InParanoid" id="A0A409VAW9"/>
<dbReference type="Gene3D" id="6.10.280.10">
    <property type="entry name" value="Mediator complex, subunit Med21"/>
    <property type="match status" value="1"/>
</dbReference>
<keyword evidence="11" id="KW-1185">Reference proteome</keyword>
<proteinExistence type="inferred from homology"/>
<evidence type="ECO:0000256" key="7">
    <source>
        <dbReference type="ARBA" id="ARBA00023242"/>
    </source>
</evidence>
<keyword evidence="6 8" id="KW-0804">Transcription</keyword>
<evidence type="ECO:0000313" key="11">
    <source>
        <dbReference type="Proteomes" id="UP000284842"/>
    </source>
</evidence>
<dbReference type="PANTHER" id="PTHR13381:SF0">
    <property type="entry name" value="MEDIATOR OF RNA POLYMERASE II TRANSCRIPTION SUBUNIT 21"/>
    <property type="match status" value="1"/>
</dbReference>
<evidence type="ECO:0000256" key="6">
    <source>
        <dbReference type="ARBA" id="ARBA00023163"/>
    </source>
</evidence>
<evidence type="ECO:0000313" key="10">
    <source>
        <dbReference type="EMBL" id="PPQ64066.1"/>
    </source>
</evidence>
<keyword evidence="9" id="KW-0175">Coiled coil</keyword>
<dbReference type="InterPro" id="IPR027417">
    <property type="entry name" value="P-loop_NTPase"/>
</dbReference>
<accession>A0A409VAW9</accession>
<dbReference type="SUPFAM" id="SSF140718">
    <property type="entry name" value="Mediator hinge subcomplex-like"/>
    <property type="match status" value="1"/>
</dbReference>
<dbReference type="STRING" id="181874.A0A409VAW9"/>
<keyword evidence="4 8" id="KW-0805">Transcription regulation</keyword>
<dbReference type="PANTHER" id="PTHR13381">
    <property type="entry name" value="RNA POLYMERASE II HOLOENZYME COMPONENT SRB7"/>
    <property type="match status" value="1"/>
</dbReference>
<dbReference type="Pfam" id="PF11221">
    <property type="entry name" value="Med21"/>
    <property type="match status" value="1"/>
</dbReference>
<dbReference type="OrthoDB" id="526653at2759"/>
<dbReference type="InterPro" id="IPR037212">
    <property type="entry name" value="Med7/Med21-like"/>
</dbReference>
<comment type="similarity">
    <text evidence="2 8">Belongs to the Mediator complex subunit 21 family.</text>
</comment>
<comment type="caution">
    <text evidence="10">The sequence shown here is derived from an EMBL/GenBank/DDBJ whole genome shotgun (WGS) entry which is preliminary data.</text>
</comment>
<dbReference type="GO" id="GO:0006357">
    <property type="term" value="P:regulation of transcription by RNA polymerase II"/>
    <property type="evidence" value="ECO:0007669"/>
    <property type="project" value="TreeGrafter"/>
</dbReference>
<evidence type="ECO:0000256" key="9">
    <source>
        <dbReference type="SAM" id="Coils"/>
    </source>
</evidence>
<comment type="subcellular location">
    <subcellularLocation>
        <location evidence="1 8">Nucleus</location>
    </subcellularLocation>
</comment>
<keyword evidence="5 8" id="KW-0010">Activator</keyword>
<dbReference type="Gene3D" id="3.40.50.300">
    <property type="entry name" value="P-loop containing nucleotide triphosphate hydrolases"/>
    <property type="match status" value="1"/>
</dbReference>
<feature type="coiled-coil region" evidence="9">
    <location>
        <begin position="93"/>
        <end position="120"/>
    </location>
</feature>
<comment type="subunit">
    <text evidence="8">Component of the Mediator complex.</text>
</comment>
<dbReference type="AlphaFoldDB" id="A0A409VAW9"/>
<dbReference type="GO" id="GO:0003712">
    <property type="term" value="F:transcription coregulator activity"/>
    <property type="evidence" value="ECO:0007669"/>
    <property type="project" value="TreeGrafter"/>
</dbReference>
<protein>
    <recommendedName>
        <fullName evidence="3 8">Mediator of RNA polymerase II transcription subunit 21</fullName>
    </recommendedName>
</protein>
<organism evidence="10 11">
    <name type="scientific">Panaeolus cyanescens</name>
    <dbReference type="NCBI Taxonomy" id="181874"/>
    <lineage>
        <taxon>Eukaryota</taxon>
        <taxon>Fungi</taxon>
        <taxon>Dikarya</taxon>
        <taxon>Basidiomycota</taxon>
        <taxon>Agaricomycotina</taxon>
        <taxon>Agaricomycetes</taxon>
        <taxon>Agaricomycetidae</taxon>
        <taxon>Agaricales</taxon>
        <taxon>Agaricineae</taxon>
        <taxon>Galeropsidaceae</taxon>
        <taxon>Panaeolus</taxon>
    </lineage>
</organism>
<name>A0A409VAW9_9AGAR</name>
<feature type="coiled-coil region" evidence="9">
    <location>
        <begin position="362"/>
        <end position="389"/>
    </location>
</feature>
<evidence type="ECO:0000256" key="4">
    <source>
        <dbReference type="ARBA" id="ARBA00023015"/>
    </source>
</evidence>
<dbReference type="Proteomes" id="UP000284842">
    <property type="component" value="Unassembled WGS sequence"/>
</dbReference>
<dbReference type="InterPro" id="IPR021384">
    <property type="entry name" value="Mediator_Med21"/>
</dbReference>
<dbReference type="SUPFAM" id="SSF52540">
    <property type="entry name" value="P-loop containing nucleoside triphosphate hydrolases"/>
    <property type="match status" value="1"/>
</dbReference>
<reference evidence="10 11" key="1">
    <citation type="journal article" date="2018" name="Evol. Lett.">
        <title>Horizontal gene cluster transfer increased hallucinogenic mushroom diversity.</title>
        <authorList>
            <person name="Reynolds H.T."/>
            <person name="Vijayakumar V."/>
            <person name="Gluck-Thaler E."/>
            <person name="Korotkin H.B."/>
            <person name="Matheny P.B."/>
            <person name="Slot J.C."/>
        </authorList>
    </citation>
    <scope>NUCLEOTIDE SEQUENCE [LARGE SCALE GENOMIC DNA]</scope>
    <source>
        <strain evidence="10 11">2629</strain>
    </source>
</reference>
<comment type="function">
    <text evidence="8">Component of the Mediator complex, a coactivator involved in the regulated transcription of nearly all RNA polymerase II-dependent genes. Mediator functions as a bridge to convey information from gene-specific regulatory proteins to the basal RNA polymerase II transcription machinery. Mediator is recruited to promoters by direct interactions with regulatory proteins and serves as a scaffold for the assembly of a functional preinitiation complex with RNA polymerase II and the general transcription factors.</text>
</comment>
<dbReference type="GO" id="GO:0016592">
    <property type="term" value="C:mediator complex"/>
    <property type="evidence" value="ECO:0007669"/>
    <property type="project" value="UniProtKB-UniRule"/>
</dbReference>
<evidence type="ECO:0000256" key="2">
    <source>
        <dbReference type="ARBA" id="ARBA00005770"/>
    </source>
</evidence>
<evidence type="ECO:0000256" key="3">
    <source>
        <dbReference type="ARBA" id="ARBA00019691"/>
    </source>
</evidence>
<evidence type="ECO:0000256" key="5">
    <source>
        <dbReference type="ARBA" id="ARBA00023159"/>
    </source>
</evidence>
<sequence>MLQELSHMDRITQLQDEIQQILKIMSNTIAYLTTRSNFMQVSPDVPITKQRNPEKYDAPEVFEANKKELVTDLIVKAKQIEYLINSLPVPEPEEEQAKRLQALEEEMGVANEEYVRAVERAKNLHQQISEVLRMMLTSTDDVDMEFLEALAGNNSLSISSDQLDSYTKEITPYEMVDVSMWEGPGSAVFMHPNDTRRWFLLDTPGFSDSEMSELEIIKMLNEWLIAHKGNSLDVILYLWPITETRIPGSKRKTIETLKLLTRMNTEEPGVVLVVTTMWDRLWSERAQRAAENRFTQFKDDIWKELSMLSEGKAITRFENTHQSAVDIMELAAQVNRAPKLHIAYDMKYTGPLQTASYNKNIYQDLLDRIQSARKQMESLELELADKEIQSNQDLTLELENRLQREDNLLFKFETQLIDFGDPPPGFEDIVPLRQALIERRRRKPKNIFIRGLQKLRRERKK</sequence>
<keyword evidence="7 8" id="KW-0539">Nucleus</keyword>
<evidence type="ECO:0000256" key="8">
    <source>
        <dbReference type="RuleBase" id="RU366036"/>
    </source>
</evidence>
<gene>
    <name evidence="10" type="ORF">CVT24_008879</name>
</gene>
<evidence type="ECO:0000256" key="1">
    <source>
        <dbReference type="ARBA" id="ARBA00004123"/>
    </source>
</evidence>
<dbReference type="EMBL" id="NHTK01006098">
    <property type="protein sequence ID" value="PPQ64066.1"/>
    <property type="molecule type" value="Genomic_DNA"/>
</dbReference>